<accession>A0A1F8E2C1</accession>
<dbReference type="EMBL" id="MGIV01000010">
    <property type="protein sequence ID" value="OGM94956.1"/>
    <property type="molecule type" value="Genomic_DNA"/>
</dbReference>
<gene>
    <name evidence="2" type="ORF">A2610_02170</name>
</gene>
<evidence type="ECO:0000256" key="1">
    <source>
        <dbReference type="SAM" id="MobiDB-lite"/>
    </source>
</evidence>
<comment type="caution">
    <text evidence="2">The sequence shown here is derived from an EMBL/GenBank/DDBJ whole genome shotgun (WGS) entry which is preliminary data.</text>
</comment>
<sequence length="107" mass="11904">MGGNRGGMRLEVGDERGCHPGPFDRLRVKLRPGSRFLCTAWMFRLWIPASAGMTKGAGRTMRAGCHPDLLRHLPAGRQAGPAEQRRDLKPADRKQIPRLRGVPLHSE</sequence>
<protein>
    <submittedName>
        <fullName evidence="2">Uncharacterized protein</fullName>
    </submittedName>
</protein>
<organism evidence="2 3">
    <name type="scientific">Candidatus Wolfebacteria bacterium RIFOXYD1_FULL_48_65</name>
    <dbReference type="NCBI Taxonomy" id="1802561"/>
    <lineage>
        <taxon>Bacteria</taxon>
        <taxon>Candidatus Wolfeibacteriota</taxon>
    </lineage>
</organism>
<name>A0A1F8E2C1_9BACT</name>
<evidence type="ECO:0000313" key="3">
    <source>
        <dbReference type="Proteomes" id="UP000179057"/>
    </source>
</evidence>
<feature type="region of interest" description="Disordered" evidence="1">
    <location>
        <begin position="71"/>
        <end position="107"/>
    </location>
</feature>
<dbReference type="Proteomes" id="UP000179057">
    <property type="component" value="Unassembled WGS sequence"/>
</dbReference>
<reference evidence="2 3" key="1">
    <citation type="journal article" date="2016" name="Nat. Commun.">
        <title>Thousands of microbial genomes shed light on interconnected biogeochemical processes in an aquifer system.</title>
        <authorList>
            <person name="Anantharaman K."/>
            <person name="Brown C.T."/>
            <person name="Hug L.A."/>
            <person name="Sharon I."/>
            <person name="Castelle C.J."/>
            <person name="Probst A.J."/>
            <person name="Thomas B.C."/>
            <person name="Singh A."/>
            <person name="Wilkins M.J."/>
            <person name="Karaoz U."/>
            <person name="Brodie E.L."/>
            <person name="Williams K.H."/>
            <person name="Hubbard S.S."/>
            <person name="Banfield J.F."/>
        </authorList>
    </citation>
    <scope>NUCLEOTIDE SEQUENCE [LARGE SCALE GENOMIC DNA]</scope>
</reference>
<feature type="compositionally biased region" description="Basic and acidic residues" evidence="1">
    <location>
        <begin position="83"/>
        <end position="95"/>
    </location>
</feature>
<evidence type="ECO:0000313" key="2">
    <source>
        <dbReference type="EMBL" id="OGM94956.1"/>
    </source>
</evidence>
<proteinExistence type="predicted"/>
<dbReference type="AlphaFoldDB" id="A0A1F8E2C1"/>